<evidence type="ECO:0000313" key="10">
    <source>
        <dbReference type="EMBL" id="TID21998.1"/>
    </source>
</evidence>
<dbReference type="AlphaFoldDB" id="A0A4Z1P3G1"/>
<keyword evidence="7 8" id="KW-0496">Mitochondrion</keyword>
<comment type="caution">
    <text evidence="10">The sequence shown here is derived from an EMBL/GenBank/DDBJ whole genome shotgun (WGS) entry which is preliminary data.</text>
</comment>
<name>A0A4Z1P3G1_9PEZI</name>
<comment type="subcellular location">
    <subcellularLocation>
        <location evidence="1 8">Mitochondrion</location>
    </subcellularLocation>
</comment>
<comment type="pathway">
    <text evidence="2 8">Cofactor biosynthesis; ubiquinone biosynthesis.</text>
</comment>
<keyword evidence="4 8" id="KW-0831">Ubiquinone biosynthesis</keyword>
<gene>
    <name evidence="10" type="ORF">E6O75_ATG10791</name>
</gene>
<dbReference type="InterPro" id="IPR013718">
    <property type="entry name" value="COQ9_C"/>
</dbReference>
<proteinExistence type="inferred from homology"/>
<dbReference type="GO" id="GO:0006744">
    <property type="term" value="P:ubiquinone biosynthetic process"/>
    <property type="evidence" value="ECO:0007669"/>
    <property type="project" value="UniProtKB-UniRule"/>
</dbReference>
<keyword evidence="6 8" id="KW-0446">Lipid-binding</keyword>
<dbReference type="PANTHER" id="PTHR21427">
    <property type="entry name" value="UBIQUINONE BIOSYNTHESIS PROTEIN COQ9, MITOCHONDRIAL"/>
    <property type="match status" value="1"/>
</dbReference>
<dbReference type="EMBL" id="SNSC02000008">
    <property type="protein sequence ID" value="TID21998.1"/>
    <property type="molecule type" value="Genomic_DNA"/>
</dbReference>
<dbReference type="UniPathway" id="UPA00232"/>
<organism evidence="10 11">
    <name type="scientific">Venturia nashicola</name>
    <dbReference type="NCBI Taxonomy" id="86259"/>
    <lineage>
        <taxon>Eukaryota</taxon>
        <taxon>Fungi</taxon>
        <taxon>Dikarya</taxon>
        <taxon>Ascomycota</taxon>
        <taxon>Pezizomycotina</taxon>
        <taxon>Dothideomycetes</taxon>
        <taxon>Pleosporomycetidae</taxon>
        <taxon>Venturiales</taxon>
        <taxon>Venturiaceae</taxon>
        <taxon>Venturia</taxon>
    </lineage>
</organism>
<protein>
    <recommendedName>
        <fullName evidence="8">Ubiquinone biosynthesis protein</fullName>
    </recommendedName>
</protein>
<dbReference type="GO" id="GO:0008289">
    <property type="term" value="F:lipid binding"/>
    <property type="evidence" value="ECO:0007669"/>
    <property type="project" value="UniProtKB-UniRule"/>
</dbReference>
<sequence>MSIPRLLRPLNRQSHQRLLQQCLSKNQYHSYDHPPTPPYPPIQSSILSAALHRVPDHGFTEKSLVLGAQHVGFLPISTNLFPRGVFEIVMFWLGRERGALGGRVNGEGGTGGDGGLRKVWDDMGLGVGGRVRALVLERLRANAREGVVGRWQEALAIMAQPSYIPASTSELWRLADEIWFLAGDVSVDTSWYTKRASLSAIYAATEVFQTQDQSTDFRDTEKFLDSRLGELRTFGMASSAVGEWMGYTGHSVVNVLRSKGVRI</sequence>
<keyword evidence="10" id="KW-0830">Ubiquinone</keyword>
<evidence type="ECO:0000256" key="2">
    <source>
        <dbReference type="ARBA" id="ARBA00004749"/>
    </source>
</evidence>
<evidence type="ECO:0000256" key="6">
    <source>
        <dbReference type="ARBA" id="ARBA00023121"/>
    </source>
</evidence>
<dbReference type="PANTHER" id="PTHR21427:SF19">
    <property type="entry name" value="UBIQUINONE BIOSYNTHESIS PROTEIN COQ9, MITOCHONDRIAL"/>
    <property type="match status" value="1"/>
</dbReference>
<accession>A0A4Z1P3G1</accession>
<dbReference type="Pfam" id="PF08511">
    <property type="entry name" value="COQ9"/>
    <property type="match status" value="1"/>
</dbReference>
<comment type="similarity">
    <text evidence="3 8">Belongs to the COQ9 family.</text>
</comment>
<evidence type="ECO:0000256" key="3">
    <source>
        <dbReference type="ARBA" id="ARBA00010766"/>
    </source>
</evidence>
<evidence type="ECO:0000313" key="11">
    <source>
        <dbReference type="Proteomes" id="UP000298493"/>
    </source>
</evidence>
<dbReference type="NCBIfam" id="TIGR02396">
    <property type="entry name" value="diverge_rpsU"/>
    <property type="match status" value="1"/>
</dbReference>
<dbReference type="GO" id="GO:0005743">
    <property type="term" value="C:mitochondrial inner membrane"/>
    <property type="evidence" value="ECO:0007669"/>
    <property type="project" value="TreeGrafter"/>
</dbReference>
<evidence type="ECO:0000256" key="4">
    <source>
        <dbReference type="ARBA" id="ARBA00022688"/>
    </source>
</evidence>
<evidence type="ECO:0000256" key="7">
    <source>
        <dbReference type="ARBA" id="ARBA00023128"/>
    </source>
</evidence>
<evidence type="ECO:0000256" key="1">
    <source>
        <dbReference type="ARBA" id="ARBA00004173"/>
    </source>
</evidence>
<reference evidence="10 11" key="1">
    <citation type="submission" date="2019-04" db="EMBL/GenBank/DDBJ databases">
        <title>High contiguity whole genome sequence and gene annotation resource for two Venturia nashicola isolates.</title>
        <authorList>
            <person name="Prokchorchik M."/>
            <person name="Won K."/>
            <person name="Lee Y."/>
            <person name="Choi E.D."/>
            <person name="Segonzac C."/>
            <person name="Sohn K.H."/>
        </authorList>
    </citation>
    <scope>NUCLEOTIDE SEQUENCE [LARGE SCALE GENOMIC DNA]</scope>
    <source>
        <strain evidence="10 11">PRI2</strain>
    </source>
</reference>
<evidence type="ECO:0000256" key="8">
    <source>
        <dbReference type="RuleBase" id="RU366063"/>
    </source>
</evidence>
<feature type="domain" description="COQ9 C-terminal" evidence="9">
    <location>
        <begin position="164"/>
        <end position="235"/>
    </location>
</feature>
<dbReference type="Gene3D" id="1.10.357.10">
    <property type="entry name" value="Tetracycline Repressor, domain 2"/>
    <property type="match status" value="1"/>
</dbReference>
<dbReference type="STRING" id="86259.A0A4Z1P3G1"/>
<comment type="function">
    <text evidence="8">Membrane-associated protein that warps the membrane surface to access and bind aromatic isoprenes with high specificity, including ubiquinone (CoQ) isoprene intermediates and presents them directly to Coq7, therefore facilitating the Coq7-mediated hydroxylase step. Participates in the biosynthesis of coenzyme Q, also named ubiquinone, an essential lipid-soluble electron transporter for aerobic cellular respiration.</text>
</comment>
<dbReference type="InterPro" id="IPR012762">
    <property type="entry name" value="Ubiq_biosynth_COQ9"/>
</dbReference>
<dbReference type="Proteomes" id="UP000298493">
    <property type="component" value="Unassembled WGS sequence"/>
</dbReference>
<keyword evidence="11" id="KW-1185">Reference proteome</keyword>
<keyword evidence="5" id="KW-0809">Transit peptide</keyword>
<evidence type="ECO:0000256" key="5">
    <source>
        <dbReference type="ARBA" id="ARBA00022946"/>
    </source>
</evidence>
<evidence type="ECO:0000259" key="9">
    <source>
        <dbReference type="Pfam" id="PF08511"/>
    </source>
</evidence>